<keyword evidence="5 7" id="KW-1133">Transmembrane helix</keyword>
<evidence type="ECO:0000256" key="5">
    <source>
        <dbReference type="ARBA" id="ARBA00022989"/>
    </source>
</evidence>
<evidence type="ECO:0000313" key="10">
    <source>
        <dbReference type="Proteomes" id="UP000027463"/>
    </source>
</evidence>
<reference evidence="9 10" key="1">
    <citation type="submission" date="2013-07" db="EMBL/GenBank/DDBJ databases">
        <title>Thalassospira permensis NBRC 106175 Genome Sequencing.</title>
        <authorList>
            <person name="Lai Q."/>
            <person name="Shao Z."/>
        </authorList>
    </citation>
    <scope>NUCLEOTIDE SEQUENCE [LARGE SCALE GENOMIC DNA]</scope>
    <source>
        <strain evidence="9 10">NBRC 106175</strain>
    </source>
</reference>
<dbReference type="Gene3D" id="1.10.3720.10">
    <property type="entry name" value="MetI-like"/>
    <property type="match status" value="1"/>
</dbReference>
<evidence type="ECO:0000256" key="3">
    <source>
        <dbReference type="ARBA" id="ARBA00022475"/>
    </source>
</evidence>
<dbReference type="InterPro" id="IPR035906">
    <property type="entry name" value="MetI-like_sf"/>
</dbReference>
<evidence type="ECO:0000256" key="1">
    <source>
        <dbReference type="ARBA" id="ARBA00004651"/>
    </source>
</evidence>
<evidence type="ECO:0000313" key="9">
    <source>
        <dbReference type="EMBL" id="KEO52065.1"/>
    </source>
</evidence>
<proteinExistence type="inferred from homology"/>
<evidence type="ECO:0000259" key="8">
    <source>
        <dbReference type="PROSITE" id="PS50928"/>
    </source>
</evidence>
<feature type="transmembrane region" description="Helical" evidence="7">
    <location>
        <begin position="255"/>
        <end position="278"/>
    </location>
</feature>
<dbReference type="CDD" id="cd06261">
    <property type="entry name" value="TM_PBP2"/>
    <property type="match status" value="1"/>
</dbReference>
<dbReference type="InterPro" id="IPR000515">
    <property type="entry name" value="MetI-like"/>
</dbReference>
<keyword evidence="2 7" id="KW-0813">Transport</keyword>
<evidence type="ECO:0000256" key="4">
    <source>
        <dbReference type="ARBA" id="ARBA00022692"/>
    </source>
</evidence>
<keyword evidence="6 7" id="KW-0472">Membrane</keyword>
<gene>
    <name evidence="9" type="ORF">SMB34_08100</name>
</gene>
<feature type="transmembrane region" description="Helical" evidence="7">
    <location>
        <begin position="110"/>
        <end position="136"/>
    </location>
</feature>
<protein>
    <submittedName>
        <fullName evidence="9">ABC transporter permease</fullName>
    </submittedName>
</protein>
<evidence type="ECO:0000256" key="7">
    <source>
        <dbReference type="RuleBase" id="RU363032"/>
    </source>
</evidence>
<keyword evidence="3" id="KW-1003">Cell membrane</keyword>
<sequence>MLSFALLYLSGDPAAAIAGETANAEDIEAVRVYYGFDRPWVVQYGEWMFNAIRGDFGESYYFKLPVSQLVAERLSVTMLLGVCGISFALLTAVPLGVAAAVRPNSLIDRIALFLSVMGQAMPSFWFGLVLIVLFSIKLRILPPSGSDSWQNFVMPTIVLGYYAMPAIMRLTRAGMLDVLGADYVRTARAKGAGEFRVMFKHALRNAIIPVVSLAAVQMGFMLGGSIVVESIFALHGAGYLAWESIGRNDLPTVQALILVFSMFYIVFTFLSDLLNAWLDPRMRVG</sequence>
<feature type="domain" description="ABC transmembrane type-1" evidence="8">
    <location>
        <begin position="74"/>
        <end position="271"/>
    </location>
</feature>
<dbReference type="Pfam" id="PF00528">
    <property type="entry name" value="BPD_transp_1"/>
    <property type="match status" value="1"/>
</dbReference>
<keyword evidence="4 7" id="KW-0812">Transmembrane</keyword>
<evidence type="ECO:0000256" key="2">
    <source>
        <dbReference type="ARBA" id="ARBA00022448"/>
    </source>
</evidence>
<dbReference type="PROSITE" id="PS50928">
    <property type="entry name" value="ABC_TM1"/>
    <property type="match status" value="1"/>
</dbReference>
<feature type="transmembrane region" description="Helical" evidence="7">
    <location>
        <begin position="74"/>
        <end position="98"/>
    </location>
</feature>
<dbReference type="PANTHER" id="PTHR43163:SF6">
    <property type="entry name" value="DIPEPTIDE TRANSPORT SYSTEM PERMEASE PROTEIN DPPB-RELATED"/>
    <property type="match status" value="1"/>
</dbReference>
<comment type="subcellular location">
    <subcellularLocation>
        <location evidence="1 7">Cell membrane</location>
        <topology evidence="1 7">Multi-pass membrane protein</topology>
    </subcellularLocation>
</comment>
<dbReference type="SUPFAM" id="SSF161098">
    <property type="entry name" value="MetI-like"/>
    <property type="match status" value="1"/>
</dbReference>
<feature type="transmembrane region" description="Helical" evidence="7">
    <location>
        <begin position="206"/>
        <end position="235"/>
    </location>
</feature>
<keyword evidence="10" id="KW-1185">Reference proteome</keyword>
<comment type="caution">
    <text evidence="9">The sequence shown here is derived from an EMBL/GenBank/DDBJ whole genome shotgun (WGS) entry which is preliminary data.</text>
</comment>
<name>A0ABR4TIW6_9PROT</name>
<dbReference type="EMBL" id="AUNC01000056">
    <property type="protein sequence ID" value="KEO52065.1"/>
    <property type="molecule type" value="Genomic_DNA"/>
</dbReference>
<evidence type="ECO:0000256" key="6">
    <source>
        <dbReference type="ARBA" id="ARBA00023136"/>
    </source>
</evidence>
<organism evidence="9 10">
    <name type="scientific">Thalassospira permensis NBRC 106175</name>
    <dbReference type="NCBI Taxonomy" id="1353532"/>
    <lineage>
        <taxon>Bacteria</taxon>
        <taxon>Pseudomonadati</taxon>
        <taxon>Pseudomonadota</taxon>
        <taxon>Alphaproteobacteria</taxon>
        <taxon>Rhodospirillales</taxon>
        <taxon>Thalassospiraceae</taxon>
        <taxon>Thalassospira</taxon>
    </lineage>
</organism>
<comment type="similarity">
    <text evidence="7">Belongs to the binding-protein-dependent transport system permease family.</text>
</comment>
<dbReference type="Proteomes" id="UP000027463">
    <property type="component" value="Unassembled WGS sequence"/>
</dbReference>
<feature type="transmembrane region" description="Helical" evidence="7">
    <location>
        <begin position="148"/>
        <end position="167"/>
    </location>
</feature>
<accession>A0ABR4TIW6</accession>
<dbReference type="PANTHER" id="PTHR43163">
    <property type="entry name" value="DIPEPTIDE TRANSPORT SYSTEM PERMEASE PROTEIN DPPB-RELATED"/>
    <property type="match status" value="1"/>
</dbReference>